<sequence length="293" mass="33439">MEYFSDNLSKAKRYLYDDDNHSLSNNEVSNHYDDDEEEEEEEVIETPKKRKKHVDIPFWFSNPNVLFQRQYSMEFFPIDSMTYEQKLNAITRTVLVLTIIGLIVAQNSRIIIVSGITLFAIFILHYYHEKEKVKKDQKKAALDAKEGFQSATMDFLAGENINTSEAALAGVFDSPDSSNPFSNVLMTDYEYNPEKKPAMPAFNSNVNQEILAQAKQLVVEANPEQPDIADKLFKDLGEQLVFEQSLRQFNSNPSTTIPNDQGAFADFCYGSMVSCKEGNDFACARNFSRYTNT</sequence>
<feature type="region of interest" description="Disordered" evidence="1">
    <location>
        <begin position="21"/>
        <end position="48"/>
    </location>
</feature>
<feature type="domain" description="Minor capsid protein P9 transmembrane helices" evidence="3">
    <location>
        <begin position="58"/>
        <end position="123"/>
    </location>
</feature>
<feature type="transmembrane region" description="Helical" evidence="2">
    <location>
        <begin position="87"/>
        <end position="104"/>
    </location>
</feature>
<keyword evidence="2" id="KW-1133">Transmembrane helix</keyword>
<proteinExistence type="predicted"/>
<evidence type="ECO:0000256" key="2">
    <source>
        <dbReference type="SAM" id="Phobius"/>
    </source>
</evidence>
<evidence type="ECO:0000313" key="4">
    <source>
        <dbReference type="EMBL" id="QHS86267.1"/>
    </source>
</evidence>
<reference evidence="4" key="1">
    <citation type="journal article" date="2020" name="Nature">
        <title>Giant virus diversity and host interactions through global metagenomics.</title>
        <authorList>
            <person name="Schulz F."/>
            <person name="Roux S."/>
            <person name="Paez-Espino D."/>
            <person name="Jungbluth S."/>
            <person name="Walsh D.A."/>
            <person name="Denef V.J."/>
            <person name="McMahon K.D."/>
            <person name="Konstantinidis K.T."/>
            <person name="Eloe-Fadrosh E.A."/>
            <person name="Kyrpides N.C."/>
            <person name="Woyke T."/>
        </authorList>
    </citation>
    <scope>NUCLEOTIDE SEQUENCE</scope>
    <source>
        <strain evidence="4">GVMAG-M-3300009187-29</strain>
    </source>
</reference>
<protein>
    <recommendedName>
        <fullName evidence="3">Minor capsid protein P9 transmembrane helices domain-containing protein</fullName>
    </recommendedName>
</protein>
<feature type="transmembrane region" description="Helical" evidence="2">
    <location>
        <begin position="110"/>
        <end position="128"/>
    </location>
</feature>
<dbReference type="InterPro" id="IPR043915">
    <property type="entry name" value="P9_TM"/>
</dbReference>
<feature type="compositionally biased region" description="Acidic residues" evidence="1">
    <location>
        <begin position="33"/>
        <end position="44"/>
    </location>
</feature>
<name>A0A6C0B224_9ZZZZ</name>
<keyword evidence="2" id="KW-0472">Membrane</keyword>
<evidence type="ECO:0000256" key="1">
    <source>
        <dbReference type="SAM" id="MobiDB-lite"/>
    </source>
</evidence>
<organism evidence="4">
    <name type="scientific">viral metagenome</name>
    <dbReference type="NCBI Taxonomy" id="1070528"/>
    <lineage>
        <taxon>unclassified sequences</taxon>
        <taxon>metagenomes</taxon>
        <taxon>organismal metagenomes</taxon>
    </lineage>
</organism>
<dbReference type="Pfam" id="PF19066">
    <property type="entry name" value="P9_TM"/>
    <property type="match status" value="1"/>
</dbReference>
<keyword evidence="2" id="KW-0812">Transmembrane</keyword>
<accession>A0A6C0B224</accession>
<dbReference type="EMBL" id="MN739052">
    <property type="protein sequence ID" value="QHS86267.1"/>
    <property type="molecule type" value="Genomic_DNA"/>
</dbReference>
<dbReference type="AlphaFoldDB" id="A0A6C0B224"/>
<evidence type="ECO:0000259" key="3">
    <source>
        <dbReference type="Pfam" id="PF19066"/>
    </source>
</evidence>